<proteinExistence type="predicted"/>
<feature type="domain" description="IclR-ED" evidence="5">
    <location>
        <begin position="72"/>
        <end position="258"/>
    </location>
</feature>
<dbReference type="Proteomes" id="UP001597479">
    <property type="component" value="Unassembled WGS sequence"/>
</dbReference>
<dbReference type="PANTHER" id="PTHR30136">
    <property type="entry name" value="HELIX-TURN-HELIX TRANSCRIPTIONAL REGULATOR, ICLR FAMILY"/>
    <property type="match status" value="1"/>
</dbReference>
<dbReference type="InterPro" id="IPR036390">
    <property type="entry name" value="WH_DNA-bd_sf"/>
</dbReference>
<dbReference type="InterPro" id="IPR029016">
    <property type="entry name" value="GAF-like_dom_sf"/>
</dbReference>
<dbReference type="InterPro" id="IPR014757">
    <property type="entry name" value="Tscrpt_reg_IclR_C"/>
</dbReference>
<dbReference type="EMBL" id="JBHUOG010000001">
    <property type="protein sequence ID" value="MFD2792760.1"/>
    <property type="molecule type" value="Genomic_DNA"/>
</dbReference>
<dbReference type="PROSITE" id="PS51078">
    <property type="entry name" value="ICLR_ED"/>
    <property type="match status" value="1"/>
</dbReference>
<dbReference type="SMART" id="SM00346">
    <property type="entry name" value="HTH_ICLR"/>
    <property type="match status" value="1"/>
</dbReference>
<keyword evidence="1" id="KW-0805">Transcription regulation</keyword>
<sequence>MPEQPERDPAPAVTRSLRILNLLADAEGAPMTLSDIARALGIAKSSTANLVSVLEEGRMIERVPQGYRLGRRTAELGGAFAIQFNQVREFYGICDASPVLRTEVVQITMLEGADTLYLARHEGRRRYQLGTPLGSRLPAALSASGNALLMRLTDEEITELVGPTVPFPQLTEHSIRDLDDLLARIRASRARGYAVDPAGSVRGVVGVAVPLEPWQASDPPFALGAALPQELVADDAQIARIGEALIAAAAELTNPLSRGAGQQRAS</sequence>
<evidence type="ECO:0000256" key="1">
    <source>
        <dbReference type="ARBA" id="ARBA00023015"/>
    </source>
</evidence>
<reference evidence="7" key="1">
    <citation type="journal article" date="2019" name="Int. J. Syst. Evol. Microbiol.">
        <title>The Global Catalogue of Microorganisms (GCM) 10K type strain sequencing project: providing services to taxonomists for standard genome sequencing and annotation.</title>
        <authorList>
            <consortium name="The Broad Institute Genomics Platform"/>
            <consortium name="The Broad Institute Genome Sequencing Center for Infectious Disease"/>
            <person name="Wu L."/>
            <person name="Ma J."/>
        </authorList>
    </citation>
    <scope>NUCLEOTIDE SEQUENCE [LARGE SCALE GENOMIC DNA]</scope>
    <source>
        <strain evidence="7">CCM 7044</strain>
    </source>
</reference>
<gene>
    <name evidence="6" type="ORF">ACFS27_04270</name>
</gene>
<keyword evidence="2" id="KW-0238">DNA-binding</keyword>
<dbReference type="PANTHER" id="PTHR30136:SF24">
    <property type="entry name" value="HTH-TYPE TRANSCRIPTIONAL REPRESSOR ALLR"/>
    <property type="match status" value="1"/>
</dbReference>
<evidence type="ECO:0000313" key="7">
    <source>
        <dbReference type="Proteomes" id="UP001597479"/>
    </source>
</evidence>
<dbReference type="PROSITE" id="PS51077">
    <property type="entry name" value="HTH_ICLR"/>
    <property type="match status" value="1"/>
</dbReference>
<feature type="domain" description="HTH iclR-type" evidence="4">
    <location>
        <begin position="10"/>
        <end position="71"/>
    </location>
</feature>
<dbReference type="InterPro" id="IPR036388">
    <property type="entry name" value="WH-like_DNA-bd_sf"/>
</dbReference>
<evidence type="ECO:0000259" key="4">
    <source>
        <dbReference type="PROSITE" id="PS51077"/>
    </source>
</evidence>
<accession>A0ABW5VQR6</accession>
<evidence type="ECO:0000259" key="5">
    <source>
        <dbReference type="PROSITE" id="PS51078"/>
    </source>
</evidence>
<dbReference type="Gene3D" id="1.10.10.10">
    <property type="entry name" value="Winged helix-like DNA-binding domain superfamily/Winged helix DNA-binding domain"/>
    <property type="match status" value="1"/>
</dbReference>
<comment type="caution">
    <text evidence="6">The sequence shown here is derived from an EMBL/GenBank/DDBJ whole genome shotgun (WGS) entry which is preliminary data.</text>
</comment>
<dbReference type="SUPFAM" id="SSF55781">
    <property type="entry name" value="GAF domain-like"/>
    <property type="match status" value="1"/>
</dbReference>
<evidence type="ECO:0000256" key="3">
    <source>
        <dbReference type="ARBA" id="ARBA00023163"/>
    </source>
</evidence>
<dbReference type="Gene3D" id="3.30.450.40">
    <property type="match status" value="1"/>
</dbReference>
<protein>
    <submittedName>
        <fullName evidence="6">IclR family transcriptional regulator</fullName>
    </submittedName>
</protein>
<dbReference type="RefSeq" id="WP_377180605.1">
    <property type="nucleotide sequence ID" value="NZ_JBHUOG010000001.1"/>
</dbReference>
<dbReference type="Pfam" id="PF01614">
    <property type="entry name" value="IclR_C"/>
    <property type="match status" value="1"/>
</dbReference>
<name>A0ABW5VQR6_9MICO</name>
<evidence type="ECO:0000313" key="6">
    <source>
        <dbReference type="EMBL" id="MFD2792760.1"/>
    </source>
</evidence>
<dbReference type="InterPro" id="IPR011991">
    <property type="entry name" value="ArsR-like_HTH"/>
</dbReference>
<evidence type="ECO:0000256" key="2">
    <source>
        <dbReference type="ARBA" id="ARBA00023125"/>
    </source>
</evidence>
<dbReference type="SUPFAM" id="SSF46785">
    <property type="entry name" value="Winged helix' DNA-binding domain"/>
    <property type="match status" value="1"/>
</dbReference>
<keyword evidence="3" id="KW-0804">Transcription</keyword>
<dbReference type="Pfam" id="PF09339">
    <property type="entry name" value="HTH_IclR"/>
    <property type="match status" value="1"/>
</dbReference>
<dbReference type="InterPro" id="IPR050707">
    <property type="entry name" value="HTH_MetabolicPath_Reg"/>
</dbReference>
<dbReference type="CDD" id="cd00090">
    <property type="entry name" value="HTH_ARSR"/>
    <property type="match status" value="1"/>
</dbReference>
<keyword evidence="7" id="KW-1185">Reference proteome</keyword>
<organism evidence="6 7">
    <name type="scientific">Promicromonospora vindobonensis</name>
    <dbReference type="NCBI Taxonomy" id="195748"/>
    <lineage>
        <taxon>Bacteria</taxon>
        <taxon>Bacillati</taxon>
        <taxon>Actinomycetota</taxon>
        <taxon>Actinomycetes</taxon>
        <taxon>Micrococcales</taxon>
        <taxon>Promicromonosporaceae</taxon>
        <taxon>Promicromonospora</taxon>
    </lineage>
</organism>
<dbReference type="InterPro" id="IPR005471">
    <property type="entry name" value="Tscrpt_reg_IclR_N"/>
</dbReference>